<protein>
    <submittedName>
        <fullName evidence="2">DUF397 domain-containing protein</fullName>
    </submittedName>
</protein>
<dbReference type="OrthoDB" id="3436866at2"/>
<accession>A0A5B0B1M2</accession>
<dbReference type="AlphaFoldDB" id="A0A5B0B1M2"/>
<evidence type="ECO:0000313" key="2">
    <source>
        <dbReference type="EMBL" id="KAA0935461.1"/>
    </source>
</evidence>
<name>A0A5B0B1M2_9ACTN</name>
<gene>
    <name evidence="2" type="ORF">FGF04_15420</name>
</gene>
<reference evidence="2 3" key="1">
    <citation type="submission" date="2019-05" db="EMBL/GenBank/DDBJ databases">
        <authorList>
            <person name="Hariharan J."/>
            <person name="Choudoir M.J."/>
            <person name="Diebold P."/>
            <person name="Panke-Buisse K."/>
            <person name="Buckley D.H."/>
        </authorList>
    </citation>
    <scope>NUCLEOTIDE SEQUENCE [LARGE SCALE GENOMIC DNA]</scope>
    <source>
        <strain evidence="2 3">SUN51</strain>
    </source>
</reference>
<dbReference type="RefSeq" id="WP_149511869.1">
    <property type="nucleotide sequence ID" value="NZ_VDFC01000040.1"/>
</dbReference>
<dbReference type="InterPro" id="IPR007278">
    <property type="entry name" value="DUF397"/>
</dbReference>
<dbReference type="EMBL" id="VDFC01000040">
    <property type="protein sequence ID" value="KAA0935461.1"/>
    <property type="molecule type" value="Genomic_DNA"/>
</dbReference>
<comment type="caution">
    <text evidence="2">The sequence shown here is derived from an EMBL/GenBank/DDBJ whole genome shotgun (WGS) entry which is preliminary data.</text>
</comment>
<evidence type="ECO:0000259" key="1">
    <source>
        <dbReference type="Pfam" id="PF04149"/>
    </source>
</evidence>
<dbReference type="Pfam" id="PF04149">
    <property type="entry name" value="DUF397"/>
    <property type="match status" value="1"/>
</dbReference>
<organism evidence="2 3">
    <name type="scientific">Streptomyces apricus</name>
    <dbReference type="NCBI Taxonomy" id="1828112"/>
    <lineage>
        <taxon>Bacteria</taxon>
        <taxon>Bacillati</taxon>
        <taxon>Actinomycetota</taxon>
        <taxon>Actinomycetes</taxon>
        <taxon>Kitasatosporales</taxon>
        <taxon>Streptomycetaceae</taxon>
        <taxon>Streptomyces</taxon>
    </lineage>
</organism>
<proteinExistence type="predicted"/>
<feature type="domain" description="DUF397" evidence="1">
    <location>
        <begin position="5"/>
        <end position="56"/>
    </location>
</feature>
<dbReference type="Proteomes" id="UP000324965">
    <property type="component" value="Unassembled WGS sequence"/>
</dbReference>
<evidence type="ECO:0000313" key="3">
    <source>
        <dbReference type="Proteomes" id="UP000324965"/>
    </source>
</evidence>
<sequence length="63" mass="7027">MTELSWQKSSFSSEASNCLELATAPDGTLHLRESDDPATTLALHPLSLRSLLTTARREIPRRF</sequence>
<keyword evidence="3" id="KW-1185">Reference proteome</keyword>